<evidence type="ECO:0000259" key="10">
    <source>
        <dbReference type="PROSITE" id="PS51330"/>
    </source>
</evidence>
<dbReference type="PRINTS" id="PR00070">
    <property type="entry name" value="DHFR"/>
</dbReference>
<dbReference type="InterPro" id="IPR017925">
    <property type="entry name" value="DHFR_CS"/>
</dbReference>
<keyword evidence="4 8" id="KW-0554">One-carbon metabolism</keyword>
<dbReference type="Gene3D" id="3.40.430.10">
    <property type="entry name" value="Dihydrofolate Reductase, subunit A"/>
    <property type="match status" value="1"/>
</dbReference>
<evidence type="ECO:0000256" key="8">
    <source>
        <dbReference type="PIRNR" id="PIRNR000194"/>
    </source>
</evidence>
<dbReference type="GO" id="GO:0004146">
    <property type="term" value="F:dihydrofolate reductase activity"/>
    <property type="evidence" value="ECO:0007669"/>
    <property type="project" value="UniProtKB-EC"/>
</dbReference>
<feature type="domain" description="DHFR" evidence="10">
    <location>
        <begin position="1"/>
        <end position="158"/>
    </location>
</feature>
<dbReference type="InterPro" id="IPR024072">
    <property type="entry name" value="DHFR-like_dom_sf"/>
</dbReference>
<comment type="catalytic activity">
    <reaction evidence="8">
        <text>(6S)-5,6,7,8-tetrahydrofolate + NADP(+) = 7,8-dihydrofolate + NADPH + H(+)</text>
        <dbReference type="Rhea" id="RHEA:15009"/>
        <dbReference type="ChEBI" id="CHEBI:15378"/>
        <dbReference type="ChEBI" id="CHEBI:57451"/>
        <dbReference type="ChEBI" id="CHEBI:57453"/>
        <dbReference type="ChEBI" id="CHEBI:57783"/>
        <dbReference type="ChEBI" id="CHEBI:58349"/>
        <dbReference type="EC" id="1.5.1.3"/>
    </reaction>
</comment>
<dbReference type="EC" id="1.5.1.3" evidence="3 8"/>
<dbReference type="OrthoDB" id="9804315at2"/>
<comment type="function">
    <text evidence="7 8">Key enzyme in folate metabolism. Catalyzes an essential reaction for de novo glycine and purine synthesis, and for DNA precursor synthesis.</text>
</comment>
<sequence>MITLIVARAENGAIGRDGTIPWDIPEDLKFFQRETLGGALIMGRNTWESLPVKPLPRRFNIVVSSNSDIAEVVAPSVETAIEIAKAQDHQRIYGIGGASIYAEMLPLAHRLLISEVQLQVPDADTFFPHVDLAEWHQIDRRSLRESDPACFVVEHLRRD</sequence>
<evidence type="ECO:0000256" key="1">
    <source>
        <dbReference type="ARBA" id="ARBA00004903"/>
    </source>
</evidence>
<reference evidence="11 12" key="1">
    <citation type="journal article" date="2007" name="J. Bacteriol.">
        <title>The complete genome sequence of Roseobacter denitrificans reveals a mixotrophic rather than photosynthetic metabolism.</title>
        <authorList>
            <person name="Swingley W.D."/>
            <person name="Sadekar S."/>
            <person name="Mastrian S.D."/>
            <person name="Matthies H.J."/>
            <person name="Hao J."/>
            <person name="Ramos H."/>
            <person name="Acharya C.R."/>
            <person name="Conrad A.L."/>
            <person name="Taylor H.L."/>
            <person name="Dejesa L.C."/>
            <person name="Shah M.K."/>
            <person name="O'huallachain M.E."/>
            <person name="Lince M.T."/>
            <person name="Blankenship R.E."/>
            <person name="Beatty J.T."/>
            <person name="Touchman J.W."/>
        </authorList>
    </citation>
    <scope>NUCLEOTIDE SEQUENCE [LARGE SCALE GENOMIC DNA]</scope>
    <source>
        <strain evidence="12">ATCC 33942 / OCh 114</strain>
    </source>
</reference>
<keyword evidence="12" id="KW-1185">Reference proteome</keyword>
<dbReference type="Proteomes" id="UP000007029">
    <property type="component" value="Chromosome"/>
</dbReference>
<dbReference type="GO" id="GO:0046654">
    <property type="term" value="P:tetrahydrofolate biosynthetic process"/>
    <property type="evidence" value="ECO:0007669"/>
    <property type="project" value="UniProtKB-UniPathway"/>
</dbReference>
<dbReference type="GO" id="GO:0046452">
    <property type="term" value="P:dihydrofolate metabolic process"/>
    <property type="evidence" value="ECO:0007669"/>
    <property type="project" value="TreeGrafter"/>
</dbReference>
<keyword evidence="6 8" id="KW-0560">Oxidoreductase</keyword>
<dbReference type="GO" id="GO:0046655">
    <property type="term" value="P:folic acid metabolic process"/>
    <property type="evidence" value="ECO:0007669"/>
    <property type="project" value="TreeGrafter"/>
</dbReference>
<accession>Q168V7</accession>
<dbReference type="PROSITE" id="PS00075">
    <property type="entry name" value="DHFR_1"/>
    <property type="match status" value="1"/>
</dbReference>
<evidence type="ECO:0000313" key="12">
    <source>
        <dbReference type="Proteomes" id="UP000007029"/>
    </source>
</evidence>
<evidence type="ECO:0000256" key="9">
    <source>
        <dbReference type="RuleBase" id="RU004474"/>
    </source>
</evidence>
<evidence type="ECO:0000313" key="11">
    <source>
        <dbReference type="EMBL" id="ABG31486.1"/>
    </source>
</evidence>
<evidence type="ECO:0000256" key="5">
    <source>
        <dbReference type="ARBA" id="ARBA00022857"/>
    </source>
</evidence>
<dbReference type="PIRSF" id="PIRSF000194">
    <property type="entry name" value="DHFR"/>
    <property type="match status" value="1"/>
</dbReference>
<dbReference type="PROSITE" id="PS51330">
    <property type="entry name" value="DHFR_2"/>
    <property type="match status" value="1"/>
</dbReference>
<dbReference type="CDD" id="cd00209">
    <property type="entry name" value="DHFR"/>
    <property type="match status" value="1"/>
</dbReference>
<dbReference type="RefSeq" id="WP_011568103.1">
    <property type="nucleotide sequence ID" value="NC_008209.1"/>
</dbReference>
<dbReference type="HOGENOM" id="CLU_043966_5_1_5"/>
<dbReference type="PANTHER" id="PTHR48069:SF3">
    <property type="entry name" value="DIHYDROFOLATE REDUCTASE"/>
    <property type="match status" value="1"/>
</dbReference>
<protein>
    <recommendedName>
        <fullName evidence="3 8">Dihydrofolate reductase</fullName>
        <ecNumber evidence="3 8">1.5.1.3</ecNumber>
    </recommendedName>
</protein>
<evidence type="ECO:0000256" key="2">
    <source>
        <dbReference type="ARBA" id="ARBA00009539"/>
    </source>
</evidence>
<organism evidence="11 12">
    <name type="scientific">Roseobacter denitrificans (strain ATCC 33942 / OCh 114)</name>
    <name type="common">Erythrobacter sp. (strain OCh 114)</name>
    <name type="synonym">Roseobacter denitrificans</name>
    <dbReference type="NCBI Taxonomy" id="375451"/>
    <lineage>
        <taxon>Bacteria</taxon>
        <taxon>Pseudomonadati</taxon>
        <taxon>Pseudomonadota</taxon>
        <taxon>Alphaproteobacteria</taxon>
        <taxon>Rhodobacterales</taxon>
        <taxon>Roseobacteraceae</taxon>
        <taxon>Roseobacter</taxon>
    </lineage>
</organism>
<evidence type="ECO:0000256" key="3">
    <source>
        <dbReference type="ARBA" id="ARBA00012856"/>
    </source>
</evidence>
<dbReference type="InterPro" id="IPR001796">
    <property type="entry name" value="DHFR_dom"/>
</dbReference>
<dbReference type="eggNOG" id="COG0262">
    <property type="taxonomic scope" value="Bacteria"/>
</dbReference>
<dbReference type="SUPFAM" id="SSF53597">
    <property type="entry name" value="Dihydrofolate reductase-like"/>
    <property type="match status" value="1"/>
</dbReference>
<dbReference type="KEGG" id="rde:RD1_1875"/>
<keyword evidence="5 8" id="KW-0521">NADP</keyword>
<dbReference type="UniPathway" id="UPA00077">
    <property type="reaction ID" value="UER00158"/>
</dbReference>
<comment type="pathway">
    <text evidence="1 8">Cofactor biosynthesis; tetrahydrofolate biosynthesis; 5,6,7,8-tetrahydrofolate from 7,8-dihydrofolate: step 1/1.</text>
</comment>
<dbReference type="GO" id="GO:0050661">
    <property type="term" value="F:NADP binding"/>
    <property type="evidence" value="ECO:0007669"/>
    <property type="project" value="InterPro"/>
</dbReference>
<dbReference type="AlphaFoldDB" id="Q168V7"/>
<dbReference type="Pfam" id="PF00186">
    <property type="entry name" value="DHFR_1"/>
    <property type="match status" value="1"/>
</dbReference>
<dbReference type="PANTHER" id="PTHR48069">
    <property type="entry name" value="DIHYDROFOLATE REDUCTASE"/>
    <property type="match status" value="1"/>
</dbReference>
<gene>
    <name evidence="11" type="primary">folA</name>
    <name evidence="11" type="ordered locus">RD1_1875</name>
</gene>
<evidence type="ECO:0000256" key="7">
    <source>
        <dbReference type="ARBA" id="ARBA00025067"/>
    </source>
</evidence>
<comment type="similarity">
    <text evidence="2 8 9">Belongs to the dihydrofolate reductase family.</text>
</comment>
<proteinExistence type="inferred from homology"/>
<name>Q168V7_ROSDO</name>
<dbReference type="InterPro" id="IPR012259">
    <property type="entry name" value="DHFR"/>
</dbReference>
<dbReference type="EMBL" id="CP000362">
    <property type="protein sequence ID" value="ABG31486.1"/>
    <property type="molecule type" value="Genomic_DNA"/>
</dbReference>
<dbReference type="GO" id="GO:0006730">
    <property type="term" value="P:one-carbon metabolic process"/>
    <property type="evidence" value="ECO:0007669"/>
    <property type="project" value="UniProtKB-KW"/>
</dbReference>
<dbReference type="STRING" id="375451.RD1_1875"/>
<evidence type="ECO:0000256" key="4">
    <source>
        <dbReference type="ARBA" id="ARBA00022563"/>
    </source>
</evidence>
<evidence type="ECO:0000256" key="6">
    <source>
        <dbReference type="ARBA" id="ARBA00023002"/>
    </source>
</evidence>